<comment type="caution">
    <text evidence="12">The sequence shown here is derived from an EMBL/GenBank/DDBJ whole genome shotgun (WGS) entry which is preliminary data.</text>
</comment>
<evidence type="ECO:0000256" key="9">
    <source>
        <dbReference type="HAMAP-Rule" id="MF_01808"/>
    </source>
</evidence>
<keyword evidence="13" id="KW-1185">Reference proteome</keyword>
<feature type="active site" evidence="9">
    <location>
        <position position="196"/>
    </location>
</feature>
<keyword evidence="6 9" id="KW-0238">DNA-binding</keyword>
<feature type="active site" evidence="9">
    <location>
        <position position="272"/>
    </location>
</feature>
<dbReference type="CDD" id="cd00798">
    <property type="entry name" value="INT_XerDC_C"/>
    <property type="match status" value="1"/>
</dbReference>
<evidence type="ECO:0000256" key="3">
    <source>
        <dbReference type="ARBA" id="ARBA00022618"/>
    </source>
</evidence>
<keyword evidence="2 9" id="KW-0963">Cytoplasm</keyword>
<dbReference type="Gene3D" id="1.10.443.10">
    <property type="entry name" value="Intergrase catalytic core"/>
    <property type="match status" value="1"/>
</dbReference>
<dbReference type="InterPro" id="IPR013762">
    <property type="entry name" value="Integrase-like_cat_sf"/>
</dbReference>
<dbReference type="InterPro" id="IPR050090">
    <property type="entry name" value="Tyrosine_recombinase_XerCD"/>
</dbReference>
<comment type="subcellular location">
    <subcellularLocation>
        <location evidence="1 9">Cytoplasm</location>
    </subcellularLocation>
</comment>
<dbReference type="InterPro" id="IPR002104">
    <property type="entry name" value="Integrase_catalytic"/>
</dbReference>
<feature type="active site" evidence="9">
    <location>
        <position position="295"/>
    </location>
</feature>
<feature type="domain" description="Core-binding (CB)" evidence="11">
    <location>
        <begin position="22"/>
        <end position="107"/>
    </location>
</feature>
<organism evidence="12 13">
    <name type="scientific">Klugiella xanthotipulae</name>
    <dbReference type="NCBI Taxonomy" id="244735"/>
    <lineage>
        <taxon>Bacteria</taxon>
        <taxon>Bacillati</taxon>
        <taxon>Actinomycetota</taxon>
        <taxon>Actinomycetes</taxon>
        <taxon>Micrococcales</taxon>
        <taxon>Microbacteriaceae</taxon>
        <taxon>Klugiella</taxon>
    </lineage>
</organism>
<dbReference type="Proteomes" id="UP000318331">
    <property type="component" value="Unassembled WGS sequence"/>
</dbReference>
<dbReference type="AlphaFoldDB" id="A0A543HRY2"/>
<dbReference type="Pfam" id="PF00589">
    <property type="entry name" value="Phage_integrase"/>
    <property type="match status" value="1"/>
</dbReference>
<sequence length="323" mass="35251">MGPSATAFSASHLSLMPDNGQMSTVRDLDDFTGYLEHERGYSPQTVRAYRSDLSQLFKFLMERDSGSGWFELDDLRDWLWDGQNRGLSASTLARRTASVKAFSHWLARHGYRDTDVASRLTGPTAQQPLPRVVTELNLSGLFARLAERASSGDVRAIRDRAIIELLYGAALRVSELAALNLDDLDLYRLTVRVTGKGDKQRVVPFGVPAASALSAYLQDGRIRLAATAARAAPAFFLTTRGNRMGVRALYGVVSHALESVPGQGPLGPHTLRHAAATHLVDGGADLRAVQEMLGHSSLATTQIYTHVSAERLARTYRAAHPRA</sequence>
<dbReference type="Pfam" id="PF02899">
    <property type="entry name" value="Phage_int_SAM_1"/>
    <property type="match status" value="1"/>
</dbReference>
<dbReference type="PROSITE" id="PS51900">
    <property type="entry name" value="CB"/>
    <property type="match status" value="1"/>
</dbReference>
<keyword evidence="4 9" id="KW-0159">Chromosome partition</keyword>
<name>A0A543HRY2_9MICO</name>
<evidence type="ECO:0000256" key="5">
    <source>
        <dbReference type="ARBA" id="ARBA00022908"/>
    </source>
</evidence>
<accession>A0A543HRY2</accession>
<keyword evidence="8 9" id="KW-0131">Cell cycle</keyword>
<dbReference type="GO" id="GO:0003677">
    <property type="term" value="F:DNA binding"/>
    <property type="evidence" value="ECO:0007669"/>
    <property type="project" value="UniProtKB-UniRule"/>
</dbReference>
<evidence type="ECO:0000256" key="1">
    <source>
        <dbReference type="ARBA" id="ARBA00004496"/>
    </source>
</evidence>
<dbReference type="SUPFAM" id="SSF47823">
    <property type="entry name" value="lambda integrase-like, N-terminal domain"/>
    <property type="match status" value="1"/>
</dbReference>
<evidence type="ECO:0000256" key="7">
    <source>
        <dbReference type="ARBA" id="ARBA00023172"/>
    </source>
</evidence>
<proteinExistence type="inferred from homology"/>
<feature type="active site" description="O-(3'-phospho-DNA)-tyrosine intermediate" evidence="9">
    <location>
        <position position="304"/>
    </location>
</feature>
<dbReference type="GO" id="GO:0006313">
    <property type="term" value="P:DNA transposition"/>
    <property type="evidence" value="ECO:0007669"/>
    <property type="project" value="UniProtKB-UniRule"/>
</dbReference>
<dbReference type="InterPro" id="IPR004107">
    <property type="entry name" value="Integrase_SAM-like_N"/>
</dbReference>
<comment type="subunit">
    <text evidence="9">Forms a cyclic heterotetrameric complex composed of two molecules of XerC and two molecules of XerD.</text>
</comment>
<evidence type="ECO:0000259" key="10">
    <source>
        <dbReference type="PROSITE" id="PS51898"/>
    </source>
</evidence>
<keyword evidence="3 9" id="KW-0132">Cell division</keyword>
<evidence type="ECO:0000313" key="12">
    <source>
        <dbReference type="EMBL" id="TQM61082.1"/>
    </source>
</evidence>
<dbReference type="SUPFAM" id="SSF56349">
    <property type="entry name" value="DNA breaking-rejoining enzymes"/>
    <property type="match status" value="1"/>
</dbReference>
<evidence type="ECO:0000256" key="6">
    <source>
        <dbReference type="ARBA" id="ARBA00023125"/>
    </source>
</evidence>
<feature type="domain" description="Tyr recombinase" evidence="10">
    <location>
        <begin position="128"/>
        <end position="317"/>
    </location>
</feature>
<evidence type="ECO:0000256" key="4">
    <source>
        <dbReference type="ARBA" id="ARBA00022829"/>
    </source>
</evidence>
<dbReference type="GO" id="GO:0005737">
    <property type="term" value="C:cytoplasm"/>
    <property type="evidence" value="ECO:0007669"/>
    <property type="project" value="UniProtKB-SubCell"/>
</dbReference>
<dbReference type="EMBL" id="VFPN01000003">
    <property type="protein sequence ID" value="TQM61082.1"/>
    <property type="molecule type" value="Genomic_DNA"/>
</dbReference>
<feature type="active site" evidence="9">
    <location>
        <position position="269"/>
    </location>
</feature>
<dbReference type="InterPro" id="IPR011010">
    <property type="entry name" value="DNA_brk_join_enz"/>
</dbReference>
<comment type="function">
    <text evidence="9">Site-specific tyrosine recombinase, which acts by catalyzing the cutting and rejoining of the recombining DNA molecules. The XerC-XerD complex is essential to convert dimers of the bacterial chromosome into monomers to permit their segregation at cell division. It also contributes to the segregational stability of plasmids.</text>
</comment>
<protein>
    <recommendedName>
        <fullName evidence="9">Tyrosine recombinase XerC</fullName>
    </recommendedName>
</protein>
<dbReference type="InterPro" id="IPR044068">
    <property type="entry name" value="CB"/>
</dbReference>
<evidence type="ECO:0000259" key="11">
    <source>
        <dbReference type="PROSITE" id="PS51900"/>
    </source>
</evidence>
<dbReference type="GO" id="GO:0051301">
    <property type="term" value="P:cell division"/>
    <property type="evidence" value="ECO:0007669"/>
    <property type="project" value="UniProtKB-KW"/>
</dbReference>
<comment type="similarity">
    <text evidence="9">Belongs to the 'phage' integrase family. XerC subfamily.</text>
</comment>
<gene>
    <name evidence="9" type="primary">xerC</name>
    <name evidence="12" type="ORF">FB466_2011</name>
</gene>
<dbReference type="InterPro" id="IPR023009">
    <property type="entry name" value="Tyrosine_recombinase_XerC/XerD"/>
</dbReference>
<dbReference type="GO" id="GO:0007059">
    <property type="term" value="P:chromosome segregation"/>
    <property type="evidence" value="ECO:0007669"/>
    <property type="project" value="UniProtKB-UniRule"/>
</dbReference>
<reference evidence="12 13" key="1">
    <citation type="submission" date="2019-06" db="EMBL/GenBank/DDBJ databases">
        <title>Sequencing the genomes of 1000 actinobacteria strains.</title>
        <authorList>
            <person name="Klenk H.-P."/>
        </authorList>
    </citation>
    <scope>NUCLEOTIDE SEQUENCE [LARGE SCALE GENOMIC DNA]</scope>
    <source>
        <strain evidence="12 13">DSM 18031</strain>
    </source>
</reference>
<dbReference type="InterPro" id="IPR010998">
    <property type="entry name" value="Integrase_recombinase_N"/>
</dbReference>
<keyword evidence="5 9" id="KW-0229">DNA integration</keyword>
<dbReference type="Gene3D" id="1.10.150.130">
    <property type="match status" value="1"/>
</dbReference>
<dbReference type="PANTHER" id="PTHR30349:SF77">
    <property type="entry name" value="TYROSINE RECOMBINASE XERC"/>
    <property type="match status" value="1"/>
</dbReference>
<feature type="active site" evidence="9">
    <location>
        <position position="172"/>
    </location>
</feature>
<dbReference type="HAMAP" id="MF_01808">
    <property type="entry name" value="Recomb_XerC_XerD"/>
    <property type="match status" value="1"/>
</dbReference>
<evidence type="ECO:0000313" key="13">
    <source>
        <dbReference type="Proteomes" id="UP000318331"/>
    </source>
</evidence>
<dbReference type="PROSITE" id="PS51898">
    <property type="entry name" value="TYR_RECOMBINASE"/>
    <property type="match status" value="1"/>
</dbReference>
<dbReference type="GO" id="GO:0009037">
    <property type="term" value="F:tyrosine-based site-specific recombinase activity"/>
    <property type="evidence" value="ECO:0007669"/>
    <property type="project" value="UniProtKB-UniRule"/>
</dbReference>
<evidence type="ECO:0000256" key="2">
    <source>
        <dbReference type="ARBA" id="ARBA00022490"/>
    </source>
</evidence>
<keyword evidence="7 9" id="KW-0233">DNA recombination</keyword>
<dbReference type="PANTHER" id="PTHR30349">
    <property type="entry name" value="PHAGE INTEGRASE-RELATED"/>
    <property type="match status" value="1"/>
</dbReference>
<evidence type="ECO:0000256" key="8">
    <source>
        <dbReference type="ARBA" id="ARBA00023306"/>
    </source>
</evidence>